<dbReference type="EMBL" id="JAQRFO010000001">
    <property type="protein sequence ID" value="MDC9620144.1"/>
    <property type="molecule type" value="Genomic_DNA"/>
</dbReference>
<accession>A0ABT5LXI2</accession>
<feature type="region of interest" description="Disordered" evidence="1">
    <location>
        <begin position="120"/>
        <end position="143"/>
    </location>
</feature>
<comment type="caution">
    <text evidence="2">The sequence shown here is derived from an EMBL/GenBank/DDBJ whole genome shotgun (WGS) entry which is preliminary data.</text>
</comment>
<evidence type="ECO:0000313" key="3">
    <source>
        <dbReference type="Proteomes" id="UP001214757"/>
    </source>
</evidence>
<keyword evidence="3" id="KW-1185">Reference proteome</keyword>
<name>A0ABT5LXI2_9GAMM</name>
<reference evidence="2 3" key="1">
    <citation type="submission" date="2023-02" db="EMBL/GenBank/DDBJ databases">
        <title>Entomopathogenic bacteria.</title>
        <authorList>
            <person name="Machado R.A."/>
        </authorList>
    </citation>
    <scope>NUCLEOTIDE SEQUENCE [LARGE SCALE GENOMIC DNA]</scope>
    <source>
        <strain evidence="2 3">XENO-7</strain>
    </source>
</reference>
<gene>
    <name evidence="2" type="ORF">PSI22_00500</name>
</gene>
<proteinExistence type="predicted"/>
<organism evidence="2 3">
    <name type="scientific">Xenorhabdus aichiensis</name>
    <dbReference type="NCBI Taxonomy" id="3025874"/>
    <lineage>
        <taxon>Bacteria</taxon>
        <taxon>Pseudomonadati</taxon>
        <taxon>Pseudomonadota</taxon>
        <taxon>Gammaproteobacteria</taxon>
        <taxon>Enterobacterales</taxon>
        <taxon>Morganellaceae</taxon>
        <taxon>Xenorhabdus</taxon>
    </lineage>
</organism>
<evidence type="ECO:0000313" key="2">
    <source>
        <dbReference type="EMBL" id="MDC9620144.1"/>
    </source>
</evidence>
<dbReference type="Proteomes" id="UP001214757">
    <property type="component" value="Unassembled WGS sequence"/>
</dbReference>
<evidence type="ECO:0000256" key="1">
    <source>
        <dbReference type="SAM" id="MobiDB-lite"/>
    </source>
</evidence>
<sequence length="202" mass="21169">MGGGLGGAGSGVVSVYVTNWPANLGGKGNQSGGVIGGGGKNKLIKTGMGAGIAGMLTGAVTPYVDDALTWAFGNNEQFNKIRSAPTWGEFYDATAGDAWSAITSPIKDWSKQRDEKIKNEGVKPSPYLTGERPNSFGTWPDSPANRLAAARQVPETPPAKPADGKITVVVESSDDLKVRTKSVQAENVDLRVNTGYSYGRSY</sequence>
<dbReference type="RefSeq" id="WP_273577817.1">
    <property type="nucleotide sequence ID" value="NZ_JAQRFO010000001.1"/>
</dbReference>
<protein>
    <submittedName>
        <fullName evidence="2">Uncharacterized protein</fullName>
    </submittedName>
</protein>